<proteinExistence type="predicted"/>
<dbReference type="InterPro" id="IPR003615">
    <property type="entry name" value="HNH_nuc"/>
</dbReference>
<protein>
    <recommendedName>
        <fullName evidence="2">HNH nuclease domain-containing protein</fullName>
    </recommendedName>
</protein>
<reference evidence="3" key="1">
    <citation type="submission" date="2020-05" db="EMBL/GenBank/DDBJ databases">
        <title>Mycena genomes resolve the evolution of fungal bioluminescence.</title>
        <authorList>
            <person name="Tsai I.J."/>
        </authorList>
    </citation>
    <scope>NUCLEOTIDE SEQUENCE</scope>
    <source>
        <strain evidence="3">171206Taipei</strain>
    </source>
</reference>
<evidence type="ECO:0000313" key="4">
    <source>
        <dbReference type="Proteomes" id="UP000636479"/>
    </source>
</evidence>
<evidence type="ECO:0000313" key="3">
    <source>
        <dbReference type="EMBL" id="KAF7301038.1"/>
    </source>
</evidence>
<feature type="region of interest" description="Disordered" evidence="1">
    <location>
        <begin position="326"/>
        <end position="359"/>
    </location>
</feature>
<accession>A0A8H6W450</accession>
<dbReference type="GeneID" id="59345910"/>
<organism evidence="3 4">
    <name type="scientific">Mycena indigotica</name>
    <dbReference type="NCBI Taxonomy" id="2126181"/>
    <lineage>
        <taxon>Eukaryota</taxon>
        <taxon>Fungi</taxon>
        <taxon>Dikarya</taxon>
        <taxon>Basidiomycota</taxon>
        <taxon>Agaricomycotina</taxon>
        <taxon>Agaricomycetes</taxon>
        <taxon>Agaricomycetidae</taxon>
        <taxon>Agaricales</taxon>
        <taxon>Marasmiineae</taxon>
        <taxon>Mycenaceae</taxon>
        <taxon>Mycena</taxon>
    </lineage>
</organism>
<comment type="caution">
    <text evidence="3">The sequence shown here is derived from an EMBL/GenBank/DDBJ whole genome shotgun (WGS) entry which is preliminary data.</text>
</comment>
<name>A0A8H6W450_9AGAR</name>
<dbReference type="EMBL" id="JACAZF010000006">
    <property type="protein sequence ID" value="KAF7301038.1"/>
    <property type="molecule type" value="Genomic_DNA"/>
</dbReference>
<gene>
    <name evidence="3" type="ORF">MIND_00667600</name>
</gene>
<dbReference type="AlphaFoldDB" id="A0A8H6W450"/>
<dbReference type="OrthoDB" id="3040950at2759"/>
<evidence type="ECO:0000259" key="2">
    <source>
        <dbReference type="Pfam" id="PF13391"/>
    </source>
</evidence>
<keyword evidence="4" id="KW-1185">Reference proteome</keyword>
<sequence length="383" mass="42651">MITERNGVLNLPKPKASLPPSGIVVVHPAYPRLRAIITILCFAAADDPPGTPPYAYYNMVLDLVSVIACNASGLLRRVTNHPSNKLLEEVDLEPTQPRPDGAVIQAGAFYAFVIESKPLSYRYPLRRNFLSWHPPVHLPPHWPSRNAPFDFLCRPNRHKFSLKCPSVESLMQDQQDNGCVVTKRSDRNALQPAHIVPHDPDTKIWWKKHALATVDDSRIDGPANIILLVDHLYGQGLDAGEFCFFPAPGSTQFLTIFTGGCLAEDALQFNFSCADIPPRTPTRLLFFAFARTAFMLAHTHLHDSLVFKFRGPDKDDEGNAWVDASENMQDDEDKNNGGGYNEAGNNEDGSNEEGRGNGGDKDTTIFLTICGNNWEVVIFRWVM</sequence>
<dbReference type="RefSeq" id="XP_037219038.1">
    <property type="nucleotide sequence ID" value="XM_037363394.1"/>
</dbReference>
<evidence type="ECO:0000256" key="1">
    <source>
        <dbReference type="SAM" id="MobiDB-lite"/>
    </source>
</evidence>
<dbReference type="Pfam" id="PF13391">
    <property type="entry name" value="HNH_2"/>
    <property type="match status" value="1"/>
</dbReference>
<dbReference type="Proteomes" id="UP000636479">
    <property type="component" value="Unassembled WGS sequence"/>
</dbReference>
<feature type="domain" description="HNH nuclease" evidence="2">
    <location>
        <begin position="179"/>
        <end position="230"/>
    </location>
</feature>